<gene>
    <name evidence="5" type="ORF">FHX72_000182</name>
</gene>
<reference evidence="5 6" key="1">
    <citation type="submission" date="2020-08" db="EMBL/GenBank/DDBJ databases">
        <title>Sequencing the genomes of 1000 actinobacteria strains.</title>
        <authorList>
            <person name="Klenk H.-P."/>
        </authorList>
    </citation>
    <scope>NUCLEOTIDE SEQUENCE [LARGE SCALE GENOMIC DNA]</scope>
    <source>
        <strain evidence="5 6">DSM 20419</strain>
    </source>
</reference>
<protein>
    <submittedName>
        <fullName evidence="5">DNA-3-methyladenine glycosylase</fullName>
    </submittedName>
</protein>
<evidence type="ECO:0000256" key="1">
    <source>
        <dbReference type="ARBA" id="ARBA00009232"/>
    </source>
</evidence>
<dbReference type="InterPro" id="IPR003180">
    <property type="entry name" value="MPG"/>
</dbReference>
<dbReference type="Pfam" id="PF02245">
    <property type="entry name" value="Pur_DNA_glyco"/>
    <property type="match status" value="1"/>
</dbReference>
<dbReference type="GO" id="GO:0003677">
    <property type="term" value="F:DNA binding"/>
    <property type="evidence" value="ECO:0007669"/>
    <property type="project" value="InterPro"/>
</dbReference>
<keyword evidence="2" id="KW-0227">DNA damage</keyword>
<comment type="caution">
    <text evidence="5">The sequence shown here is derived from an EMBL/GenBank/DDBJ whole genome shotgun (WGS) entry which is preliminary data.</text>
</comment>
<keyword evidence="3" id="KW-0378">Hydrolase</keyword>
<keyword evidence="4" id="KW-0234">DNA repair</keyword>
<organism evidence="5 6">
    <name type="scientific">Pseudoclavibacter helvolus</name>
    <dbReference type="NCBI Taxonomy" id="255205"/>
    <lineage>
        <taxon>Bacteria</taxon>
        <taxon>Bacillati</taxon>
        <taxon>Actinomycetota</taxon>
        <taxon>Actinomycetes</taxon>
        <taxon>Micrococcales</taxon>
        <taxon>Microbacteriaceae</taxon>
        <taxon>Pseudoclavibacter</taxon>
    </lineage>
</organism>
<dbReference type="AlphaFoldDB" id="A0A7W4UKE3"/>
<evidence type="ECO:0000256" key="2">
    <source>
        <dbReference type="ARBA" id="ARBA00022763"/>
    </source>
</evidence>
<dbReference type="PANTHER" id="PTHR10429:SF0">
    <property type="entry name" value="DNA-3-METHYLADENINE GLYCOSYLASE"/>
    <property type="match status" value="1"/>
</dbReference>
<sequence length="149" mass="15874">MFGTVRHLYAYRIYGIHTCLNVVTGERGTASAVLLRSGEVIDGVELARARRGAGRRSGARLHDHELARGPGNLVTALGAHMGDDGARFDAEPYALAPRPAGTRGVVVRGLRVGVGTPGGALPFDWRFWLEGEASVSRYVAHKSLRAGKG</sequence>
<name>A0A7W4UKE3_9MICO</name>
<dbReference type="Proteomes" id="UP000545286">
    <property type="component" value="Unassembled WGS sequence"/>
</dbReference>
<dbReference type="PANTHER" id="PTHR10429">
    <property type="entry name" value="DNA-3-METHYLADENINE GLYCOSYLASE"/>
    <property type="match status" value="1"/>
</dbReference>
<evidence type="ECO:0000256" key="3">
    <source>
        <dbReference type="ARBA" id="ARBA00022801"/>
    </source>
</evidence>
<dbReference type="GO" id="GO:0006284">
    <property type="term" value="P:base-excision repair"/>
    <property type="evidence" value="ECO:0007669"/>
    <property type="project" value="InterPro"/>
</dbReference>
<dbReference type="GO" id="GO:0003905">
    <property type="term" value="F:alkylbase DNA N-glycosylase activity"/>
    <property type="evidence" value="ECO:0007669"/>
    <property type="project" value="InterPro"/>
</dbReference>
<dbReference type="SUPFAM" id="SSF50486">
    <property type="entry name" value="FMT C-terminal domain-like"/>
    <property type="match status" value="1"/>
</dbReference>
<keyword evidence="6" id="KW-1185">Reference proteome</keyword>
<accession>A0A7W4UKE3</accession>
<dbReference type="InterPro" id="IPR011034">
    <property type="entry name" value="Formyl_transferase-like_C_sf"/>
</dbReference>
<evidence type="ECO:0000313" key="6">
    <source>
        <dbReference type="Proteomes" id="UP000545286"/>
    </source>
</evidence>
<dbReference type="EMBL" id="JACHWJ010000001">
    <property type="protein sequence ID" value="MBB2956070.1"/>
    <property type="molecule type" value="Genomic_DNA"/>
</dbReference>
<proteinExistence type="inferred from homology"/>
<dbReference type="InterPro" id="IPR036995">
    <property type="entry name" value="MPG_sf"/>
</dbReference>
<comment type="similarity">
    <text evidence="1">Belongs to the DNA glycosylase MPG family.</text>
</comment>
<evidence type="ECO:0000256" key="4">
    <source>
        <dbReference type="ARBA" id="ARBA00023204"/>
    </source>
</evidence>
<evidence type="ECO:0000313" key="5">
    <source>
        <dbReference type="EMBL" id="MBB2956070.1"/>
    </source>
</evidence>
<dbReference type="Gene3D" id="3.10.300.10">
    <property type="entry name" value="Methylpurine-DNA glycosylase (MPG)"/>
    <property type="match status" value="1"/>
</dbReference>